<comment type="function">
    <text evidence="9">Catalyzes the first step in the biosynthesis of NAD from nicotinic acid, the ATP-dependent synthesis of beta-nicotinate D-ribonucleotide from nicotinate and 5-phospho-D-ribose 1-phosphate.</text>
</comment>
<dbReference type="NCBIfam" id="NF009131">
    <property type="entry name" value="PRK12484.1"/>
    <property type="match status" value="1"/>
</dbReference>
<organism evidence="12 13">
    <name type="scientific">Streptomonospora litoralis</name>
    <dbReference type="NCBI Taxonomy" id="2498135"/>
    <lineage>
        <taxon>Bacteria</taxon>
        <taxon>Bacillati</taxon>
        <taxon>Actinomycetota</taxon>
        <taxon>Actinomycetes</taxon>
        <taxon>Streptosporangiales</taxon>
        <taxon>Nocardiopsidaceae</taxon>
        <taxon>Streptomonospora</taxon>
    </lineage>
</organism>
<gene>
    <name evidence="12" type="primary">pncB1</name>
    <name evidence="12" type="ORF">EKD16_05465</name>
</gene>
<evidence type="ECO:0000256" key="4">
    <source>
        <dbReference type="ARBA" id="ARBA00022553"/>
    </source>
</evidence>
<evidence type="ECO:0000313" key="12">
    <source>
        <dbReference type="EMBL" id="QBI52899.1"/>
    </source>
</evidence>
<protein>
    <recommendedName>
        <fullName evidence="3 9">Nicotinate phosphoribosyltransferase</fullName>
        <ecNumber evidence="3 9">6.3.4.21</ecNumber>
    </recommendedName>
</protein>
<dbReference type="AlphaFoldDB" id="A0A4P6Q225"/>
<keyword evidence="12" id="KW-0328">Glycosyltransferase</keyword>
<sequence>MTDDASSALLTDRYELTMLQGALQSGAANRRTVFEMFARRLPENRGYGVVAGTDRFLDALERFRFDTAALDYLADAGGIDDATLKWLADYRFSGDIWGYGEGDCYFPGSPILVVEGTFAESVLLETIALSVYNHDSAIAAAASRMALAAENRPMIEMGSRRTHEMSAVAAARAAYLGGFASTSNLEAGRRFGVPTAGTSAHAFVLVHDTEREAFDAQLRALGIDTTLLVDTFDVEEAVRTGVELGGAALGGVRIDSGDLSRSAFRVRELLDGLGAADTRIVITGDLDEHAIQALAVAPVDGYGVGTALVTGSGAPTASLVYKLVARSAQGSGDELEPVAKRSVGKPSKGGRKWGSRRLDESGVATAELVGEQEPQEGPRLRPLLRRLVTGGEVVGREPLEAARERHARAVAELPESAYRMNRAEPVIPTHFGHEAGD</sequence>
<dbReference type="InterPro" id="IPR013785">
    <property type="entry name" value="Aldolase_TIM"/>
</dbReference>
<dbReference type="Pfam" id="PF17767">
    <property type="entry name" value="NAPRTase_N"/>
    <property type="match status" value="1"/>
</dbReference>
<dbReference type="PANTHER" id="PTHR11098">
    <property type="entry name" value="NICOTINATE PHOSPHORIBOSYLTRANSFERASE"/>
    <property type="match status" value="1"/>
</dbReference>
<dbReference type="InterPro" id="IPR006405">
    <property type="entry name" value="Nic_PRibTrfase_pncB"/>
</dbReference>
<dbReference type="SUPFAM" id="SSF54675">
    <property type="entry name" value="Nicotinate/Quinolinate PRTase N-terminal domain-like"/>
    <property type="match status" value="1"/>
</dbReference>
<keyword evidence="13" id="KW-1185">Reference proteome</keyword>
<dbReference type="Proteomes" id="UP000292235">
    <property type="component" value="Chromosome"/>
</dbReference>
<evidence type="ECO:0000256" key="7">
    <source>
        <dbReference type="ARBA" id="ARBA00022679"/>
    </source>
</evidence>
<dbReference type="NCBIfam" id="TIGR01513">
    <property type="entry name" value="NAPRTase_put"/>
    <property type="match status" value="1"/>
</dbReference>
<dbReference type="RefSeq" id="WP_131097366.1">
    <property type="nucleotide sequence ID" value="NZ_CP036455.1"/>
</dbReference>
<dbReference type="UniPathway" id="UPA00253">
    <property type="reaction ID" value="UER00457"/>
</dbReference>
<comment type="PTM">
    <text evidence="9">Transiently phosphorylated on a His residue during the reaction cycle. Phosphorylation strongly increases the affinity for substrates and increases the rate of nicotinate D-ribonucleotide production. Dephosphorylation regenerates the low-affinity form of the enzyme, leading to product release.</text>
</comment>
<evidence type="ECO:0000256" key="8">
    <source>
        <dbReference type="ARBA" id="ARBA00048668"/>
    </source>
</evidence>
<dbReference type="SUPFAM" id="SSF51690">
    <property type="entry name" value="Nicotinate/Quinolinate PRTase C-terminal domain-like"/>
    <property type="match status" value="1"/>
</dbReference>
<evidence type="ECO:0000256" key="2">
    <source>
        <dbReference type="ARBA" id="ARBA00010897"/>
    </source>
</evidence>
<keyword evidence="4" id="KW-0597">Phosphoprotein</keyword>
<evidence type="ECO:0000256" key="10">
    <source>
        <dbReference type="SAM" id="MobiDB-lite"/>
    </source>
</evidence>
<dbReference type="Gene3D" id="3.20.140.10">
    <property type="entry name" value="nicotinate phosphoribosyltransferase"/>
    <property type="match status" value="1"/>
</dbReference>
<dbReference type="GO" id="GO:0005829">
    <property type="term" value="C:cytosol"/>
    <property type="evidence" value="ECO:0007669"/>
    <property type="project" value="TreeGrafter"/>
</dbReference>
<dbReference type="GO" id="GO:0034355">
    <property type="term" value="P:NAD+ biosynthetic process via the salvage pathway"/>
    <property type="evidence" value="ECO:0007669"/>
    <property type="project" value="TreeGrafter"/>
</dbReference>
<keyword evidence="5 9" id="KW-0436">Ligase</keyword>
<evidence type="ECO:0000256" key="3">
    <source>
        <dbReference type="ARBA" id="ARBA00013236"/>
    </source>
</evidence>
<dbReference type="KEGG" id="strr:EKD16_05465"/>
<feature type="domain" description="Nicotinate phosphoribosyltransferase N-terminal" evidence="11">
    <location>
        <begin position="9"/>
        <end position="131"/>
    </location>
</feature>
<dbReference type="PIRSF" id="PIRSF000484">
    <property type="entry name" value="NAPRT"/>
    <property type="match status" value="1"/>
</dbReference>
<evidence type="ECO:0000256" key="1">
    <source>
        <dbReference type="ARBA" id="ARBA00004952"/>
    </source>
</evidence>
<comment type="similarity">
    <text evidence="2 9">Belongs to the NAPRTase family.</text>
</comment>
<evidence type="ECO:0000256" key="5">
    <source>
        <dbReference type="ARBA" id="ARBA00022598"/>
    </source>
</evidence>
<dbReference type="PANTHER" id="PTHR11098:SF8">
    <property type="entry name" value="NICOTINATE PHOSPHORIBOSYLTRANSFERASE PNCB1"/>
    <property type="match status" value="1"/>
</dbReference>
<comment type="catalytic activity">
    <reaction evidence="8 9">
        <text>5-phospho-alpha-D-ribose 1-diphosphate + nicotinate + ATP + H2O = nicotinate beta-D-ribonucleotide + ADP + phosphate + diphosphate</text>
        <dbReference type="Rhea" id="RHEA:36163"/>
        <dbReference type="ChEBI" id="CHEBI:15377"/>
        <dbReference type="ChEBI" id="CHEBI:30616"/>
        <dbReference type="ChEBI" id="CHEBI:32544"/>
        <dbReference type="ChEBI" id="CHEBI:33019"/>
        <dbReference type="ChEBI" id="CHEBI:43474"/>
        <dbReference type="ChEBI" id="CHEBI:57502"/>
        <dbReference type="ChEBI" id="CHEBI:58017"/>
        <dbReference type="ChEBI" id="CHEBI:456216"/>
        <dbReference type="EC" id="6.3.4.21"/>
    </reaction>
</comment>
<keyword evidence="7 9" id="KW-0808">Transferase</keyword>
<dbReference type="EMBL" id="CP036455">
    <property type="protein sequence ID" value="QBI52899.1"/>
    <property type="molecule type" value="Genomic_DNA"/>
</dbReference>
<dbReference type="GO" id="GO:0016757">
    <property type="term" value="F:glycosyltransferase activity"/>
    <property type="evidence" value="ECO:0007669"/>
    <property type="project" value="UniProtKB-KW"/>
</dbReference>
<evidence type="ECO:0000259" key="11">
    <source>
        <dbReference type="Pfam" id="PF17767"/>
    </source>
</evidence>
<proteinExistence type="inferred from homology"/>
<dbReference type="InterPro" id="IPR036068">
    <property type="entry name" value="Nicotinate_pribotase-like_C"/>
</dbReference>
<evidence type="ECO:0000313" key="13">
    <source>
        <dbReference type="Proteomes" id="UP000292235"/>
    </source>
</evidence>
<evidence type="ECO:0000256" key="9">
    <source>
        <dbReference type="RuleBase" id="RU365100"/>
    </source>
</evidence>
<dbReference type="InterPro" id="IPR040727">
    <property type="entry name" value="NAPRTase_N"/>
</dbReference>
<name>A0A4P6Q225_9ACTN</name>
<evidence type="ECO:0000256" key="6">
    <source>
        <dbReference type="ARBA" id="ARBA00022642"/>
    </source>
</evidence>
<dbReference type="GO" id="GO:0004516">
    <property type="term" value="F:nicotinate phosphoribosyltransferase activity"/>
    <property type="evidence" value="ECO:0007669"/>
    <property type="project" value="UniProtKB-UniRule"/>
</dbReference>
<dbReference type="EC" id="6.3.4.21" evidence="3 9"/>
<accession>A0A4P6Q225</accession>
<dbReference type="Gene3D" id="3.20.20.70">
    <property type="entry name" value="Aldolase class I"/>
    <property type="match status" value="1"/>
</dbReference>
<comment type="pathway">
    <text evidence="1 9">Cofactor biosynthesis; NAD(+) biosynthesis; nicotinate D-ribonucleotide from nicotinate: step 1/1.</text>
</comment>
<dbReference type="NCBIfam" id="NF006698">
    <property type="entry name" value="PRK09243.1-5"/>
    <property type="match status" value="1"/>
</dbReference>
<feature type="region of interest" description="Disordered" evidence="10">
    <location>
        <begin position="333"/>
        <end position="357"/>
    </location>
</feature>
<dbReference type="OrthoDB" id="9770610at2"/>
<reference evidence="12 13" key="1">
    <citation type="submission" date="2019-02" db="EMBL/GenBank/DDBJ databases">
        <authorList>
            <person name="Khodamoradi S."/>
            <person name="Hahnke R.L."/>
            <person name="Kaempfer P."/>
            <person name="Schumann P."/>
            <person name="Rohde M."/>
            <person name="Steinert M."/>
            <person name="Luzhetskyy A."/>
            <person name="Wink J."/>
            <person name="Ruckert C."/>
        </authorList>
    </citation>
    <scope>NUCLEOTIDE SEQUENCE [LARGE SCALE GENOMIC DNA]</scope>
    <source>
        <strain evidence="12 13">M2</strain>
    </source>
</reference>
<dbReference type="InterPro" id="IPR007229">
    <property type="entry name" value="Nic_PRibTrfase-Fam"/>
</dbReference>
<keyword evidence="6 9" id="KW-0662">Pyridine nucleotide biosynthesis</keyword>